<accession>A0A8T0TEK7</accession>
<dbReference type="AlphaFoldDB" id="A0A8T0TEK7"/>
<proteinExistence type="predicted"/>
<reference evidence="2" key="1">
    <citation type="submission" date="2020-05" db="EMBL/GenBank/DDBJ databases">
        <title>WGS assembly of Panicum virgatum.</title>
        <authorList>
            <person name="Lovell J.T."/>
            <person name="Jenkins J."/>
            <person name="Shu S."/>
            <person name="Juenger T.E."/>
            <person name="Schmutz J."/>
        </authorList>
    </citation>
    <scope>NUCLEOTIDE SEQUENCE</scope>
    <source>
        <strain evidence="2">AP13</strain>
    </source>
</reference>
<dbReference type="EMBL" id="CM029044">
    <property type="protein sequence ID" value="KAG2606459.1"/>
    <property type="molecule type" value="Genomic_DNA"/>
</dbReference>
<feature type="compositionally biased region" description="Basic residues" evidence="1">
    <location>
        <begin position="63"/>
        <end position="72"/>
    </location>
</feature>
<feature type="compositionally biased region" description="Low complexity" evidence="1">
    <location>
        <begin position="1"/>
        <end position="24"/>
    </location>
</feature>
<feature type="region of interest" description="Disordered" evidence="1">
    <location>
        <begin position="1"/>
        <end position="72"/>
    </location>
</feature>
<organism evidence="2 3">
    <name type="scientific">Panicum virgatum</name>
    <name type="common">Blackwell switchgrass</name>
    <dbReference type="NCBI Taxonomy" id="38727"/>
    <lineage>
        <taxon>Eukaryota</taxon>
        <taxon>Viridiplantae</taxon>
        <taxon>Streptophyta</taxon>
        <taxon>Embryophyta</taxon>
        <taxon>Tracheophyta</taxon>
        <taxon>Spermatophyta</taxon>
        <taxon>Magnoliopsida</taxon>
        <taxon>Liliopsida</taxon>
        <taxon>Poales</taxon>
        <taxon>Poaceae</taxon>
        <taxon>PACMAD clade</taxon>
        <taxon>Panicoideae</taxon>
        <taxon>Panicodae</taxon>
        <taxon>Paniceae</taxon>
        <taxon>Panicinae</taxon>
        <taxon>Panicum</taxon>
        <taxon>Panicum sect. Hiantes</taxon>
    </lineage>
</organism>
<name>A0A8T0TEK7_PANVG</name>
<gene>
    <name evidence="2" type="ORF">PVAP13_4NG195711</name>
</gene>
<evidence type="ECO:0000256" key="1">
    <source>
        <dbReference type="SAM" id="MobiDB-lite"/>
    </source>
</evidence>
<evidence type="ECO:0000313" key="2">
    <source>
        <dbReference type="EMBL" id="KAG2606459.1"/>
    </source>
</evidence>
<dbReference type="Proteomes" id="UP000823388">
    <property type="component" value="Chromosome 4N"/>
</dbReference>
<sequence>MMADSMDASPADSLDAAPLDSMDAGTGLRVGHGSPAQGARLGGRWRGQRPPRRQAPVISAILRSRHHSKSYA</sequence>
<protein>
    <submittedName>
        <fullName evidence="2">Uncharacterized protein</fullName>
    </submittedName>
</protein>
<comment type="caution">
    <text evidence="2">The sequence shown here is derived from an EMBL/GenBank/DDBJ whole genome shotgun (WGS) entry which is preliminary data.</text>
</comment>
<evidence type="ECO:0000313" key="3">
    <source>
        <dbReference type="Proteomes" id="UP000823388"/>
    </source>
</evidence>
<keyword evidence="3" id="KW-1185">Reference proteome</keyword>